<feature type="compositionally biased region" description="Basic residues" evidence="1">
    <location>
        <begin position="1"/>
        <end position="13"/>
    </location>
</feature>
<dbReference type="EMBL" id="CM007906">
    <property type="protein sequence ID" value="OTF85729.1"/>
    <property type="molecule type" value="Genomic_DNA"/>
</dbReference>
<gene>
    <name evidence="4" type="ORF">HannXRQ_Chr17g0543071</name>
    <name evidence="3" type="ORF">HanXRQr2_Chr17g0792301</name>
</gene>
<dbReference type="InterPro" id="IPR006566">
    <property type="entry name" value="FBD"/>
</dbReference>
<evidence type="ECO:0000256" key="1">
    <source>
        <dbReference type="SAM" id="MobiDB-lite"/>
    </source>
</evidence>
<dbReference type="EMBL" id="MNCJ02000332">
    <property type="protein sequence ID" value="KAF5754528.1"/>
    <property type="molecule type" value="Genomic_DNA"/>
</dbReference>
<dbReference type="SUPFAM" id="SSF52047">
    <property type="entry name" value="RNI-like"/>
    <property type="match status" value="1"/>
</dbReference>
<reference evidence="3 5" key="1">
    <citation type="journal article" date="2017" name="Nature">
        <title>The sunflower genome provides insights into oil metabolism, flowering and Asterid evolution.</title>
        <authorList>
            <person name="Badouin H."/>
            <person name="Gouzy J."/>
            <person name="Grassa C.J."/>
            <person name="Murat F."/>
            <person name="Staton S.E."/>
            <person name="Cottret L."/>
            <person name="Lelandais-Briere C."/>
            <person name="Owens G.L."/>
            <person name="Carrere S."/>
            <person name="Mayjonade B."/>
            <person name="Legrand L."/>
            <person name="Gill N."/>
            <person name="Kane N.C."/>
            <person name="Bowers J.E."/>
            <person name="Hubner S."/>
            <person name="Bellec A."/>
            <person name="Berard A."/>
            <person name="Berges H."/>
            <person name="Blanchet N."/>
            <person name="Boniface M.C."/>
            <person name="Brunel D."/>
            <person name="Catrice O."/>
            <person name="Chaidir N."/>
            <person name="Claudel C."/>
            <person name="Donnadieu C."/>
            <person name="Faraut T."/>
            <person name="Fievet G."/>
            <person name="Helmstetter N."/>
            <person name="King M."/>
            <person name="Knapp S.J."/>
            <person name="Lai Z."/>
            <person name="Le Paslier M.C."/>
            <person name="Lippi Y."/>
            <person name="Lorenzon L."/>
            <person name="Mandel J.R."/>
            <person name="Marage G."/>
            <person name="Marchand G."/>
            <person name="Marquand E."/>
            <person name="Bret-Mestries E."/>
            <person name="Morien E."/>
            <person name="Nambeesan S."/>
            <person name="Nguyen T."/>
            <person name="Pegot-Espagnet P."/>
            <person name="Pouilly N."/>
            <person name="Raftis F."/>
            <person name="Sallet E."/>
            <person name="Schiex T."/>
            <person name="Thomas J."/>
            <person name="Vandecasteele C."/>
            <person name="Vares D."/>
            <person name="Vear F."/>
            <person name="Vautrin S."/>
            <person name="Crespi M."/>
            <person name="Mangin B."/>
            <person name="Burke J.M."/>
            <person name="Salse J."/>
            <person name="Munos S."/>
            <person name="Vincourt P."/>
            <person name="Rieseberg L.H."/>
            <person name="Langlade N.B."/>
        </authorList>
    </citation>
    <scope>NUCLEOTIDE SEQUENCE [LARGE SCALE GENOMIC DNA]</scope>
    <source>
        <strain evidence="5">cv. SF193</strain>
        <tissue evidence="3">Leaves</tissue>
    </source>
</reference>
<dbReference type="InterPro" id="IPR050232">
    <property type="entry name" value="FBL13/AtMIF1-like"/>
</dbReference>
<accession>A0A251RSA1</accession>
<evidence type="ECO:0000313" key="5">
    <source>
        <dbReference type="Proteomes" id="UP000215914"/>
    </source>
</evidence>
<dbReference type="FunCoup" id="A0A251RSA1">
    <property type="interactions" value="72"/>
</dbReference>
<dbReference type="Gene3D" id="3.80.10.10">
    <property type="entry name" value="Ribonuclease Inhibitor"/>
    <property type="match status" value="1"/>
</dbReference>
<dbReference type="InterPro" id="IPR036047">
    <property type="entry name" value="F-box-like_dom_sf"/>
</dbReference>
<dbReference type="OMA" id="KIRSQMM"/>
<dbReference type="Gramene" id="mRNA:HanXRQr2_Chr17g0792301">
    <property type="protein sequence ID" value="mRNA:HanXRQr2_Chr17g0792301"/>
    <property type="gene ID" value="HanXRQr2_Chr17g0792301"/>
</dbReference>
<feature type="domain" description="F-box" evidence="2">
    <location>
        <begin position="24"/>
        <end position="72"/>
    </location>
</feature>
<dbReference type="CDD" id="cd22160">
    <property type="entry name" value="F-box_AtFBL13-like"/>
    <property type="match status" value="1"/>
</dbReference>
<dbReference type="InterPro" id="IPR032675">
    <property type="entry name" value="LRR_dom_sf"/>
</dbReference>
<evidence type="ECO:0000259" key="2">
    <source>
        <dbReference type="PROSITE" id="PS50181"/>
    </source>
</evidence>
<dbReference type="InterPro" id="IPR053781">
    <property type="entry name" value="F-box_AtFBL13-like"/>
</dbReference>
<dbReference type="SMART" id="SM00579">
    <property type="entry name" value="FBD"/>
    <property type="match status" value="1"/>
</dbReference>
<dbReference type="PANTHER" id="PTHR31900">
    <property type="entry name" value="F-BOX/RNI SUPERFAMILY PROTEIN-RELATED"/>
    <property type="match status" value="1"/>
</dbReference>
<organism evidence="4 5">
    <name type="scientific">Helianthus annuus</name>
    <name type="common">Common sunflower</name>
    <dbReference type="NCBI Taxonomy" id="4232"/>
    <lineage>
        <taxon>Eukaryota</taxon>
        <taxon>Viridiplantae</taxon>
        <taxon>Streptophyta</taxon>
        <taxon>Embryophyta</taxon>
        <taxon>Tracheophyta</taxon>
        <taxon>Spermatophyta</taxon>
        <taxon>Magnoliopsida</taxon>
        <taxon>eudicotyledons</taxon>
        <taxon>Gunneridae</taxon>
        <taxon>Pentapetalae</taxon>
        <taxon>asterids</taxon>
        <taxon>campanulids</taxon>
        <taxon>Asterales</taxon>
        <taxon>Asteraceae</taxon>
        <taxon>Asteroideae</taxon>
        <taxon>Heliantheae alliance</taxon>
        <taxon>Heliantheae</taxon>
        <taxon>Helianthus</taxon>
    </lineage>
</organism>
<dbReference type="Gene3D" id="1.20.1280.50">
    <property type="match status" value="1"/>
</dbReference>
<dbReference type="InterPro" id="IPR001810">
    <property type="entry name" value="F-box_dom"/>
</dbReference>
<evidence type="ECO:0000313" key="3">
    <source>
        <dbReference type="EMBL" id="KAF5754528.1"/>
    </source>
</evidence>
<sequence length="536" mass="60976">METRSAKRRKLRNPNHSSENNTGEDRITDLPDAILHHILFLLPIKLVVQTSILSKRWRTLWHTLPDLDFTSIVPSGTRVKKIGSLNNLGNGSVITRILSLRDKLSDVRSLRFDACMSFSGLQALIRSAVRLGVQELDIRVETSDIFNFPRSLITHDCLRVLKVKACPSFRLPPSRIVRSGFQTLQTLSLSDVYLDKQSSLRDMFSDCSFPQLKKLHLKHCDDLIHLRVGCLVLEELVLKKCSSLQGLEIFSPRLVTLKVSSCFDGFSVTDTWVDINTPRLHTLVWVDNPITSNNCLQNLVCLHEATIGFVLTNLYVDAKKFQSGSPSFLSGLSHAVSLTLEHKFVQIISKNNSLVAILFNPFVKLNSLELQTSEVTDLASVLMVCPMIHTLIIKITYSHKREKRVSIMNSIQCILIRFSNHVSILLQGPCYHEWDIIAYWGRLLLDLLNSRTEQYWDTKAKDLEPLLHHLKVVKIQGFSEDHIKLVEFLLQHGKVLQDLILGLEINNSSDCHRHEKLKSRIMGLSRSSLDTKLAFH</sequence>
<proteinExistence type="predicted"/>
<feature type="region of interest" description="Disordered" evidence="1">
    <location>
        <begin position="1"/>
        <end position="25"/>
    </location>
</feature>
<reference evidence="3" key="3">
    <citation type="submission" date="2020-06" db="EMBL/GenBank/DDBJ databases">
        <title>Helianthus annuus Genome sequencing and assembly Release 2.</title>
        <authorList>
            <person name="Gouzy J."/>
            <person name="Langlade N."/>
            <person name="Munos S."/>
        </authorList>
    </citation>
    <scope>NUCLEOTIDE SEQUENCE</scope>
    <source>
        <tissue evidence="3">Leaves</tissue>
    </source>
</reference>
<evidence type="ECO:0000313" key="4">
    <source>
        <dbReference type="EMBL" id="OTF85729.1"/>
    </source>
</evidence>
<dbReference type="InParanoid" id="A0A251RSA1"/>
<dbReference type="Pfam" id="PF00646">
    <property type="entry name" value="F-box"/>
    <property type="match status" value="1"/>
</dbReference>
<protein>
    <submittedName>
        <fullName evidence="3">F-box domain, FBD domain, leucine-rich repeat domain superfamily</fullName>
    </submittedName>
</protein>
<dbReference type="PANTHER" id="PTHR31900:SF32">
    <property type="entry name" value="F-BOX_RNI_FBD-LIKE DOMAIN PROTEIN"/>
    <property type="match status" value="1"/>
</dbReference>
<dbReference type="Pfam" id="PF08387">
    <property type="entry name" value="FBD"/>
    <property type="match status" value="1"/>
</dbReference>
<dbReference type="PROSITE" id="PS50181">
    <property type="entry name" value="FBOX"/>
    <property type="match status" value="1"/>
</dbReference>
<dbReference type="AlphaFoldDB" id="A0A251RSA1"/>
<name>A0A251RSA1_HELAN</name>
<keyword evidence="5" id="KW-1185">Reference proteome</keyword>
<dbReference type="Proteomes" id="UP000215914">
    <property type="component" value="Chromosome 17"/>
</dbReference>
<reference evidence="4" key="2">
    <citation type="submission" date="2017-02" db="EMBL/GenBank/DDBJ databases">
        <title>Sunflower complete genome.</title>
        <authorList>
            <person name="Langlade N."/>
            <person name="Munos S."/>
        </authorList>
    </citation>
    <scope>NUCLEOTIDE SEQUENCE [LARGE SCALE GENOMIC DNA]</scope>
    <source>
        <tissue evidence="4">Leaves</tissue>
    </source>
</reference>
<dbReference type="SUPFAM" id="SSF81383">
    <property type="entry name" value="F-box domain"/>
    <property type="match status" value="1"/>
</dbReference>